<comment type="subcellular location">
    <subcellularLocation>
        <location evidence="1">Cell membrane</location>
        <topology evidence="1">Multi-pass membrane protein</topology>
    </subcellularLocation>
</comment>
<keyword evidence="7 8" id="KW-0472">Membrane</keyword>
<feature type="transmembrane region" description="Helical" evidence="8">
    <location>
        <begin position="214"/>
        <end position="235"/>
    </location>
</feature>
<gene>
    <name evidence="9" type="ORF">ACFQQH_12805</name>
</gene>
<keyword evidence="6 8" id="KW-1133">Transmembrane helix</keyword>
<keyword evidence="4 8" id="KW-0812">Transmembrane</keyword>
<evidence type="ECO:0000256" key="2">
    <source>
        <dbReference type="ARBA" id="ARBA00006939"/>
    </source>
</evidence>
<dbReference type="PANTHER" id="PTHR11040">
    <property type="entry name" value="ZINC/IRON TRANSPORTER"/>
    <property type="match status" value="1"/>
</dbReference>
<feature type="transmembrane region" description="Helical" evidence="8">
    <location>
        <begin position="184"/>
        <end position="202"/>
    </location>
</feature>
<dbReference type="RefSeq" id="WP_157293859.1">
    <property type="nucleotide sequence ID" value="NZ_JBHTCT010000035.1"/>
</dbReference>
<evidence type="ECO:0000313" key="9">
    <source>
        <dbReference type="EMBL" id="MFC7365999.1"/>
    </source>
</evidence>
<sequence>MSSVWLTGSIATFWGIGIGGLFSFLIHGNKRSIGTIYSVCTGAILGLASFEIIPAALEKGSWITMVLGFLAGMVLFLLTHLFSDVSFRTLNMPHIKSGFLLAIAISIHNIPMGMTIGSIQQSDLTAALLSAVVMHNIPEGMILFAPLFLTGFRMIILFGFSAMVAVPFGIGAYIGGWIGIESDLIWSFLVTLSVGMIYMIAIREILPQAIRHSSHAYSLVVAVISFLLIGAYLLWI</sequence>
<comment type="similarity">
    <text evidence="2">Belongs to the ZIP transporter (TC 2.A.5) family.</text>
</comment>
<name>A0ABW2NF98_9BACL</name>
<evidence type="ECO:0000256" key="1">
    <source>
        <dbReference type="ARBA" id="ARBA00004651"/>
    </source>
</evidence>
<dbReference type="InterPro" id="IPR003689">
    <property type="entry name" value="ZIP"/>
</dbReference>
<comment type="caution">
    <text evidence="9">The sequence shown here is derived from an EMBL/GenBank/DDBJ whole genome shotgun (WGS) entry which is preliminary data.</text>
</comment>
<feature type="transmembrane region" description="Helical" evidence="8">
    <location>
        <begin position="62"/>
        <end position="87"/>
    </location>
</feature>
<feature type="transmembrane region" description="Helical" evidence="8">
    <location>
        <begin position="126"/>
        <end position="149"/>
    </location>
</feature>
<feature type="transmembrane region" description="Helical" evidence="8">
    <location>
        <begin position="156"/>
        <end position="178"/>
    </location>
</feature>
<evidence type="ECO:0000256" key="5">
    <source>
        <dbReference type="ARBA" id="ARBA00022833"/>
    </source>
</evidence>
<evidence type="ECO:0000256" key="4">
    <source>
        <dbReference type="ARBA" id="ARBA00022692"/>
    </source>
</evidence>
<organism evidence="9 10">
    <name type="scientific">Bhargavaea changchunensis</name>
    <dbReference type="NCBI Taxonomy" id="2134037"/>
    <lineage>
        <taxon>Bacteria</taxon>
        <taxon>Bacillati</taxon>
        <taxon>Bacillota</taxon>
        <taxon>Bacilli</taxon>
        <taxon>Bacillales</taxon>
        <taxon>Caryophanaceae</taxon>
        <taxon>Bhargavaea</taxon>
    </lineage>
</organism>
<protein>
    <submittedName>
        <fullName evidence="9">ZIP family metal transporter</fullName>
    </submittedName>
</protein>
<evidence type="ECO:0000256" key="3">
    <source>
        <dbReference type="ARBA" id="ARBA00022475"/>
    </source>
</evidence>
<reference evidence="10" key="1">
    <citation type="journal article" date="2019" name="Int. J. Syst. Evol. Microbiol.">
        <title>The Global Catalogue of Microorganisms (GCM) 10K type strain sequencing project: providing services to taxonomists for standard genome sequencing and annotation.</title>
        <authorList>
            <consortium name="The Broad Institute Genomics Platform"/>
            <consortium name="The Broad Institute Genome Sequencing Center for Infectious Disease"/>
            <person name="Wu L."/>
            <person name="Ma J."/>
        </authorList>
    </citation>
    <scope>NUCLEOTIDE SEQUENCE [LARGE SCALE GENOMIC DNA]</scope>
    <source>
        <strain evidence="10">JCM 4738</strain>
    </source>
</reference>
<evidence type="ECO:0000313" key="10">
    <source>
        <dbReference type="Proteomes" id="UP001596483"/>
    </source>
</evidence>
<evidence type="ECO:0000256" key="7">
    <source>
        <dbReference type="ARBA" id="ARBA00023136"/>
    </source>
</evidence>
<dbReference type="Proteomes" id="UP001596483">
    <property type="component" value="Unassembled WGS sequence"/>
</dbReference>
<dbReference type="PANTHER" id="PTHR11040:SF211">
    <property type="entry name" value="ZINC TRANSPORTER ZIP11"/>
    <property type="match status" value="1"/>
</dbReference>
<feature type="transmembrane region" description="Helical" evidence="8">
    <location>
        <begin position="6"/>
        <end position="26"/>
    </location>
</feature>
<feature type="transmembrane region" description="Helical" evidence="8">
    <location>
        <begin position="33"/>
        <end position="56"/>
    </location>
</feature>
<keyword evidence="10" id="KW-1185">Reference proteome</keyword>
<evidence type="ECO:0000256" key="6">
    <source>
        <dbReference type="ARBA" id="ARBA00022989"/>
    </source>
</evidence>
<keyword evidence="3" id="KW-1003">Cell membrane</keyword>
<feature type="transmembrane region" description="Helical" evidence="8">
    <location>
        <begin position="99"/>
        <end position="120"/>
    </location>
</feature>
<accession>A0ABW2NF98</accession>
<dbReference type="Pfam" id="PF02535">
    <property type="entry name" value="Zip"/>
    <property type="match status" value="1"/>
</dbReference>
<proteinExistence type="inferred from homology"/>
<evidence type="ECO:0000256" key="8">
    <source>
        <dbReference type="SAM" id="Phobius"/>
    </source>
</evidence>
<dbReference type="EMBL" id="JBHTCT010000035">
    <property type="protein sequence ID" value="MFC7365999.1"/>
    <property type="molecule type" value="Genomic_DNA"/>
</dbReference>
<keyword evidence="5" id="KW-0862">Zinc</keyword>